<evidence type="ECO:0000313" key="2">
    <source>
        <dbReference type="Proteomes" id="UP000011991"/>
    </source>
</evidence>
<organism evidence="1 2">
    <name type="scientific">Rhodopirellula maiorica SM1</name>
    <dbReference type="NCBI Taxonomy" id="1265738"/>
    <lineage>
        <taxon>Bacteria</taxon>
        <taxon>Pseudomonadati</taxon>
        <taxon>Planctomycetota</taxon>
        <taxon>Planctomycetia</taxon>
        <taxon>Pirellulales</taxon>
        <taxon>Pirellulaceae</taxon>
        <taxon>Novipirellula</taxon>
    </lineage>
</organism>
<protein>
    <submittedName>
        <fullName evidence="1">Uncharacterized protein</fullName>
    </submittedName>
</protein>
<dbReference type="PATRIC" id="fig|1265738.3.peg.879"/>
<accession>M5S3I5</accession>
<reference evidence="1 2" key="1">
    <citation type="journal article" date="2013" name="Mar. Genomics">
        <title>Expression of sulfatases in Rhodopirellula baltica and the diversity of sulfatases in the genus Rhodopirellula.</title>
        <authorList>
            <person name="Wegner C.E."/>
            <person name="Richter-Heitmann T."/>
            <person name="Klindworth A."/>
            <person name="Klockow C."/>
            <person name="Richter M."/>
            <person name="Achstetter T."/>
            <person name="Glockner F.O."/>
            <person name="Harder J."/>
        </authorList>
    </citation>
    <scope>NUCLEOTIDE SEQUENCE [LARGE SCALE GENOMIC DNA]</scope>
    <source>
        <strain evidence="1 2">SM1</strain>
    </source>
</reference>
<sequence length="40" mass="4499">MLEHGKHDNLGYDKQNVKKTSFDVSLDFEASTWTLSPSTA</sequence>
<name>M5S3I5_9BACT</name>
<keyword evidence="2" id="KW-1185">Reference proteome</keyword>
<dbReference type="Proteomes" id="UP000011991">
    <property type="component" value="Unassembled WGS sequence"/>
</dbReference>
<dbReference type="EMBL" id="ANOG01000138">
    <property type="protein sequence ID" value="EMI22192.1"/>
    <property type="molecule type" value="Genomic_DNA"/>
</dbReference>
<dbReference type="AlphaFoldDB" id="M5S3I5"/>
<evidence type="ECO:0000313" key="1">
    <source>
        <dbReference type="EMBL" id="EMI22192.1"/>
    </source>
</evidence>
<proteinExistence type="predicted"/>
<gene>
    <name evidence="1" type="ORF">RMSM_00885</name>
</gene>
<comment type="caution">
    <text evidence="1">The sequence shown here is derived from an EMBL/GenBank/DDBJ whole genome shotgun (WGS) entry which is preliminary data.</text>
</comment>